<dbReference type="Pfam" id="PF25912">
    <property type="entry name" value="DUF7964"/>
    <property type="match status" value="1"/>
</dbReference>
<dbReference type="InterPro" id="IPR058270">
    <property type="entry name" value="DUF7964"/>
</dbReference>
<name>A0A554NAD3_9EURY</name>
<evidence type="ECO:0000313" key="2">
    <source>
        <dbReference type="EMBL" id="TSD14315.1"/>
    </source>
</evidence>
<sequence>MQLGSLPSRPLSLDELRELEDSHRFRAVVPVGVFDLADSDRRLVAAVVFVTDSRVAAVGYDQATDGNGGDAAVQPAGPPGAWTVVNEGEAGDKAATEERVRALEGALRDWADGQPWAEDPSNLVEAL</sequence>
<accession>A0A554NAD3</accession>
<dbReference type="Proteomes" id="UP000319894">
    <property type="component" value="Unassembled WGS sequence"/>
</dbReference>
<evidence type="ECO:0000259" key="1">
    <source>
        <dbReference type="Pfam" id="PF25912"/>
    </source>
</evidence>
<dbReference type="RefSeq" id="WP_144261762.1">
    <property type="nucleotide sequence ID" value="NZ_QMDX01000004.1"/>
</dbReference>
<dbReference type="InParanoid" id="A0A554NAD3"/>
<gene>
    <name evidence="2" type="ORF">DP107_08680</name>
</gene>
<feature type="domain" description="DUF7964" evidence="1">
    <location>
        <begin position="3"/>
        <end position="110"/>
    </location>
</feature>
<dbReference type="AlphaFoldDB" id="A0A554NAD3"/>
<proteinExistence type="predicted"/>
<dbReference type="EMBL" id="QMDX01000004">
    <property type="protein sequence ID" value="TSD14315.1"/>
    <property type="molecule type" value="Genomic_DNA"/>
</dbReference>
<keyword evidence="3" id="KW-1185">Reference proteome</keyword>
<comment type="caution">
    <text evidence="2">The sequence shown here is derived from an EMBL/GenBank/DDBJ whole genome shotgun (WGS) entry which is preliminary data.</text>
</comment>
<protein>
    <recommendedName>
        <fullName evidence="1">DUF7964 domain-containing protein</fullName>
    </recommendedName>
</protein>
<reference evidence="2 3" key="1">
    <citation type="submission" date="2018-06" db="EMBL/GenBank/DDBJ databases">
        <title>Natronomonas sp. F16-60 a new haloarchaeon isolated from a solar saltern of Isla Cristina, Huelva, Spain.</title>
        <authorList>
            <person name="Duran-Viseras A."/>
            <person name="Sanchez-Porro C."/>
            <person name="Ventosa A."/>
        </authorList>
    </citation>
    <scope>NUCLEOTIDE SEQUENCE [LARGE SCALE GENOMIC DNA]</scope>
    <source>
        <strain evidence="2 3">F16-60</strain>
    </source>
</reference>
<organism evidence="2 3">
    <name type="scientific">Haloglomus irregulare</name>
    <dbReference type="NCBI Taxonomy" id="2234134"/>
    <lineage>
        <taxon>Archaea</taxon>
        <taxon>Methanobacteriati</taxon>
        <taxon>Methanobacteriota</taxon>
        <taxon>Stenosarchaea group</taxon>
        <taxon>Halobacteria</taxon>
        <taxon>Halobacteriales</taxon>
        <taxon>Natronomonadaceae</taxon>
        <taxon>Haloglomus</taxon>
    </lineage>
</organism>
<evidence type="ECO:0000313" key="3">
    <source>
        <dbReference type="Proteomes" id="UP000319894"/>
    </source>
</evidence>
<dbReference type="OrthoDB" id="375930at2157"/>